<keyword evidence="3" id="KW-0500">Molybdenum</keyword>
<dbReference type="InterPro" id="IPR005667">
    <property type="entry name" value="Sulph_transpt2"/>
</dbReference>
<evidence type="ECO:0000256" key="1">
    <source>
        <dbReference type="ARBA" id="ARBA00004141"/>
    </source>
</evidence>
<evidence type="ECO:0000256" key="4">
    <source>
        <dbReference type="ARBA" id="ARBA00022692"/>
    </source>
</evidence>
<evidence type="ECO:0000256" key="2">
    <source>
        <dbReference type="ARBA" id="ARBA00022448"/>
    </source>
</evidence>
<dbReference type="CDD" id="cd06261">
    <property type="entry name" value="TM_PBP2"/>
    <property type="match status" value="1"/>
</dbReference>
<dbReference type="InterPro" id="IPR011867">
    <property type="entry name" value="ModB_ABC"/>
</dbReference>
<evidence type="ECO:0000256" key="6">
    <source>
        <dbReference type="ARBA" id="ARBA00023032"/>
    </source>
</evidence>
<dbReference type="PANTHER" id="PTHR30406">
    <property type="entry name" value="SULFATE TRANSPORT SYSTEM PERMEASE PROTEIN"/>
    <property type="match status" value="1"/>
</dbReference>
<name>A0A6J6W6C7_9ZZZZ</name>
<gene>
    <name evidence="10" type="ORF">UFOPK2925_00701</name>
</gene>
<dbReference type="PROSITE" id="PS50928">
    <property type="entry name" value="ABC_TM1"/>
    <property type="match status" value="1"/>
</dbReference>
<dbReference type="AlphaFoldDB" id="A0A6J6W6C7"/>
<feature type="transmembrane region" description="Helical" evidence="8">
    <location>
        <begin position="190"/>
        <end position="208"/>
    </location>
</feature>
<keyword evidence="4 8" id="KW-0812">Transmembrane</keyword>
<dbReference type="PANTHER" id="PTHR30406:SF8">
    <property type="entry name" value="SULFATE TRANSPORT SYSTEM PERMEASE PROTEIN CYST"/>
    <property type="match status" value="1"/>
</dbReference>
<dbReference type="Gene3D" id="1.10.3720.10">
    <property type="entry name" value="MetI-like"/>
    <property type="match status" value="1"/>
</dbReference>
<keyword evidence="2" id="KW-0813">Transport</keyword>
<dbReference type="GO" id="GO:0015098">
    <property type="term" value="F:molybdate ion transmembrane transporter activity"/>
    <property type="evidence" value="ECO:0007669"/>
    <property type="project" value="InterPro"/>
</dbReference>
<dbReference type="GO" id="GO:0005886">
    <property type="term" value="C:plasma membrane"/>
    <property type="evidence" value="ECO:0007669"/>
    <property type="project" value="TreeGrafter"/>
</dbReference>
<dbReference type="Pfam" id="PF00528">
    <property type="entry name" value="BPD_transp_1"/>
    <property type="match status" value="1"/>
</dbReference>
<dbReference type="InterPro" id="IPR000515">
    <property type="entry name" value="MetI-like"/>
</dbReference>
<protein>
    <submittedName>
        <fullName evidence="10">Unannotated protein</fullName>
    </submittedName>
</protein>
<proteinExistence type="predicted"/>
<reference evidence="10" key="1">
    <citation type="submission" date="2020-05" db="EMBL/GenBank/DDBJ databases">
        <authorList>
            <person name="Chiriac C."/>
            <person name="Salcher M."/>
            <person name="Ghai R."/>
            <person name="Kavagutti S V."/>
        </authorList>
    </citation>
    <scope>NUCLEOTIDE SEQUENCE</scope>
</reference>
<sequence length="273" mass="28921">MKSGEVGNKVNRRRVEPPSRIAVVLSLLAVLFVALPVIALLREVAWSRLISDLTTPEARSALRLSLLCSISATALAAALGLPLAWVLARVEFRGRGFVRGLVLLPLVVPPVVAGVGLLAAFGRNGMLGGTLNMLGIRITFTPIAVVIAEAFVALPFLVLAVEAGIRSIDRRYEDAARTLGASRSLVMRRITLPLLAPSLAAGLALAWARALGEFGATITFAGNIQGRTRTVPLAVYLLLDSSPDVAIALSLLLVSICVVVLVTLRTRWIGAIR</sequence>
<dbReference type="InterPro" id="IPR035906">
    <property type="entry name" value="MetI-like_sf"/>
</dbReference>
<dbReference type="GO" id="GO:0015419">
    <property type="term" value="F:ABC-type sulfate transporter activity"/>
    <property type="evidence" value="ECO:0007669"/>
    <property type="project" value="InterPro"/>
</dbReference>
<feature type="transmembrane region" description="Helical" evidence="8">
    <location>
        <begin position="21"/>
        <end position="41"/>
    </location>
</feature>
<comment type="subcellular location">
    <subcellularLocation>
        <location evidence="1">Membrane</location>
        <topology evidence="1">Multi-pass membrane protein</topology>
    </subcellularLocation>
</comment>
<keyword evidence="5 8" id="KW-1133">Transmembrane helix</keyword>
<keyword evidence="7 8" id="KW-0472">Membrane</keyword>
<evidence type="ECO:0000313" key="10">
    <source>
        <dbReference type="EMBL" id="CAB4778528.1"/>
    </source>
</evidence>
<dbReference type="NCBIfam" id="TIGR01581">
    <property type="entry name" value="Mo_ABC_porter"/>
    <property type="match status" value="1"/>
</dbReference>
<evidence type="ECO:0000259" key="9">
    <source>
        <dbReference type="PROSITE" id="PS50928"/>
    </source>
</evidence>
<evidence type="ECO:0000256" key="8">
    <source>
        <dbReference type="SAM" id="Phobius"/>
    </source>
</evidence>
<evidence type="ECO:0000256" key="3">
    <source>
        <dbReference type="ARBA" id="ARBA00022505"/>
    </source>
</evidence>
<feature type="transmembrane region" description="Helical" evidence="8">
    <location>
        <begin position="61"/>
        <end position="88"/>
    </location>
</feature>
<dbReference type="EMBL" id="CAEZZU010000088">
    <property type="protein sequence ID" value="CAB4778528.1"/>
    <property type="molecule type" value="Genomic_DNA"/>
</dbReference>
<evidence type="ECO:0000256" key="5">
    <source>
        <dbReference type="ARBA" id="ARBA00022989"/>
    </source>
</evidence>
<feature type="transmembrane region" description="Helical" evidence="8">
    <location>
        <begin position="134"/>
        <end position="161"/>
    </location>
</feature>
<dbReference type="SUPFAM" id="SSF161098">
    <property type="entry name" value="MetI-like"/>
    <property type="match status" value="1"/>
</dbReference>
<feature type="transmembrane region" description="Helical" evidence="8">
    <location>
        <begin position="245"/>
        <end position="264"/>
    </location>
</feature>
<keyword evidence="6" id="KW-0764">Sulfate transport</keyword>
<accession>A0A6J6W6C7</accession>
<evidence type="ECO:0000256" key="7">
    <source>
        <dbReference type="ARBA" id="ARBA00023136"/>
    </source>
</evidence>
<dbReference type="NCBIfam" id="TIGR02141">
    <property type="entry name" value="modB_ABC"/>
    <property type="match status" value="1"/>
</dbReference>
<feature type="transmembrane region" description="Helical" evidence="8">
    <location>
        <begin position="100"/>
        <end position="122"/>
    </location>
</feature>
<organism evidence="10">
    <name type="scientific">freshwater metagenome</name>
    <dbReference type="NCBI Taxonomy" id="449393"/>
    <lineage>
        <taxon>unclassified sequences</taxon>
        <taxon>metagenomes</taxon>
        <taxon>ecological metagenomes</taxon>
    </lineage>
</organism>
<dbReference type="InterPro" id="IPR006469">
    <property type="entry name" value="NifC_ABC_porter"/>
</dbReference>
<feature type="domain" description="ABC transmembrane type-1" evidence="9">
    <location>
        <begin position="62"/>
        <end position="264"/>
    </location>
</feature>